<evidence type="ECO:0000256" key="1">
    <source>
        <dbReference type="ARBA" id="ARBA00004370"/>
    </source>
</evidence>
<evidence type="ECO:0000256" key="2">
    <source>
        <dbReference type="ARBA" id="ARBA00022452"/>
    </source>
</evidence>
<evidence type="ECO:0000256" key="4">
    <source>
        <dbReference type="SAM" id="SignalP"/>
    </source>
</evidence>
<dbReference type="InterPro" id="IPR039910">
    <property type="entry name" value="D15-like"/>
</dbReference>
<evidence type="ECO:0000313" key="6">
    <source>
        <dbReference type="EMBL" id="MDQ0504598.1"/>
    </source>
</evidence>
<organism evidence="6 7">
    <name type="scientific">Xanthobacter agilis</name>
    <dbReference type="NCBI Taxonomy" id="47492"/>
    <lineage>
        <taxon>Bacteria</taxon>
        <taxon>Pseudomonadati</taxon>
        <taxon>Pseudomonadota</taxon>
        <taxon>Alphaproteobacteria</taxon>
        <taxon>Hyphomicrobiales</taxon>
        <taxon>Xanthobacteraceae</taxon>
        <taxon>Xanthobacter</taxon>
    </lineage>
</organism>
<dbReference type="Gene3D" id="3.10.20.310">
    <property type="entry name" value="membrane protein fhac"/>
    <property type="match status" value="1"/>
</dbReference>
<dbReference type="Gene3D" id="2.40.160.50">
    <property type="entry name" value="membrane protein fhac: a member of the omp85/tpsb transporter family"/>
    <property type="match status" value="1"/>
</dbReference>
<dbReference type="InterPro" id="IPR000184">
    <property type="entry name" value="Bac_surfAg_D15"/>
</dbReference>
<evidence type="ECO:0000313" key="7">
    <source>
        <dbReference type="Proteomes" id="UP001241747"/>
    </source>
</evidence>
<feature type="signal peptide" evidence="4">
    <location>
        <begin position="1"/>
        <end position="32"/>
    </location>
</feature>
<reference evidence="6 7" key="1">
    <citation type="submission" date="2023-07" db="EMBL/GenBank/DDBJ databases">
        <title>Genomic Encyclopedia of Type Strains, Phase IV (KMG-IV): sequencing the most valuable type-strain genomes for metagenomic binning, comparative biology and taxonomic classification.</title>
        <authorList>
            <person name="Goeker M."/>
        </authorList>
    </citation>
    <scope>NUCLEOTIDE SEQUENCE [LARGE SCALE GENOMIC DNA]</scope>
    <source>
        <strain evidence="6 7">DSM 3770</strain>
    </source>
</reference>
<accession>A0ABU0LBW4</accession>
<keyword evidence="7" id="KW-1185">Reference proteome</keyword>
<keyword evidence="4" id="KW-0732">Signal</keyword>
<protein>
    <submittedName>
        <fullName evidence="6">Translocation and assembly module TamA</fullName>
    </submittedName>
</protein>
<sequence>MARPVRSSPSPRLRPVVLAAALMMLGVPPAKADEGGLFDPILNFFNPNREAAEAGPAIDAVPYTVDIVVDGDRSVRSAILDASNLESLKSRPPAGAAGLVRRVTGDRERIVAALYANGYYGGTMEITISGNRIDTPNIFDIVEASRSRGPVPVKIVVDPGPLFTFGTVRILDAATRQPLADAPSQRALRMETGQPARADAIVASEATLSNHWREAGYPFAKIADKQVVADHATHELNVTLFVSLGRPATFGDFTVVGAGFLPLGFIEDRIEIRPGEPFSPDRLAALRRRLSKIDAIASVRIREADHLTANGELPITIEVTAREPRFVGFSAKYSNTDGSSLNAYWGHRNLFGGGETLRLDASVSWFGQESDAVPDADPFGYKLAATFTKPGIITANDDLVAQAAVLREVTNAYVREGFTFLTGIRRRFNDQFSAQLGLDLEDSTVQDADSTGDYFILGVPVDFNFDNTDSPLDPSRGIRVAATVEPFAYLGENGAGPVMAKATLSAYHAFDEEKRYILAGRVSGGGYIGADLQDVPAQRRFYVGGGGSLRGYDYQSVSPRNAYGVIIGGLSYFEASAEMRVRITDTIGIVPFFDMGAAYATEYPDFTEMKYSAGLGLRYYTAIGPLRLDLAIPLNPGPDDGSYGVYVSLGQAF</sequence>
<dbReference type="PANTHER" id="PTHR12815:SF42">
    <property type="entry name" value="BACTERIAL SURFACE ANTIGEN (D15) DOMAIN-CONTAINING PROTEIN"/>
    <property type="match status" value="1"/>
</dbReference>
<dbReference type="RefSeq" id="WP_237347161.1">
    <property type="nucleotide sequence ID" value="NZ_JABWGX010000029.1"/>
</dbReference>
<feature type="chain" id="PRO_5045724056" evidence="4">
    <location>
        <begin position="33"/>
        <end position="653"/>
    </location>
</feature>
<comment type="caution">
    <text evidence="6">The sequence shown here is derived from an EMBL/GenBank/DDBJ whole genome shotgun (WGS) entry which is preliminary data.</text>
</comment>
<gene>
    <name evidence="6" type="ORF">QOZ94_001380</name>
</gene>
<proteinExistence type="predicted"/>
<dbReference type="Pfam" id="PF01103">
    <property type="entry name" value="Omp85"/>
    <property type="match status" value="1"/>
</dbReference>
<comment type="subcellular location">
    <subcellularLocation>
        <location evidence="1">Membrane</location>
    </subcellularLocation>
</comment>
<evidence type="ECO:0000259" key="5">
    <source>
        <dbReference type="Pfam" id="PF01103"/>
    </source>
</evidence>
<evidence type="ECO:0000256" key="3">
    <source>
        <dbReference type="ARBA" id="ARBA00023136"/>
    </source>
</evidence>
<dbReference type="Proteomes" id="UP001241747">
    <property type="component" value="Unassembled WGS sequence"/>
</dbReference>
<keyword evidence="3" id="KW-0472">Membrane</keyword>
<name>A0ABU0LBW4_XANAG</name>
<keyword evidence="2" id="KW-1134">Transmembrane beta strand</keyword>
<feature type="domain" description="Bacterial surface antigen (D15)" evidence="5">
    <location>
        <begin position="349"/>
        <end position="653"/>
    </location>
</feature>
<dbReference type="PANTHER" id="PTHR12815">
    <property type="entry name" value="SORTING AND ASSEMBLY MACHINERY SAMM50 PROTEIN FAMILY MEMBER"/>
    <property type="match status" value="1"/>
</dbReference>
<keyword evidence="2" id="KW-0812">Transmembrane</keyword>
<dbReference type="EMBL" id="JAUSVY010000003">
    <property type="protein sequence ID" value="MDQ0504598.1"/>
    <property type="molecule type" value="Genomic_DNA"/>
</dbReference>